<dbReference type="GO" id="GO:0051740">
    <property type="term" value="F:ethylene binding"/>
    <property type="evidence" value="ECO:0007669"/>
    <property type="project" value="TreeGrafter"/>
</dbReference>
<keyword evidence="8" id="KW-0675">Receptor</keyword>
<reference evidence="8" key="1">
    <citation type="journal article" date="2016" name="Plant Sci.">
        <title>Mango ethylene receptors.</title>
        <authorList>
            <person name="Winterhagen P."/>
        </authorList>
    </citation>
    <scope>NUCLEOTIDE SEQUENCE</scope>
</reference>
<name>A0A0U1VDZ2_MANIN</name>
<dbReference type="GO" id="GO:0038199">
    <property type="term" value="F:ethylene receptor activity"/>
    <property type="evidence" value="ECO:0007669"/>
    <property type="project" value="TreeGrafter"/>
</dbReference>
<dbReference type="EMBL" id="KJ735094">
    <property type="protein sequence ID" value="AJC97684.1"/>
    <property type="molecule type" value="mRNA"/>
</dbReference>
<feature type="domain" description="Ethylene receptor 1-like N-terminal" evidence="7">
    <location>
        <begin position="17"/>
        <end position="115"/>
    </location>
</feature>
<evidence type="ECO:0000256" key="4">
    <source>
        <dbReference type="ARBA" id="ARBA00022777"/>
    </source>
</evidence>
<dbReference type="Pfam" id="PF25487">
    <property type="entry name" value="ETR1_N"/>
    <property type="match status" value="1"/>
</dbReference>
<dbReference type="GO" id="GO:0005524">
    <property type="term" value="F:ATP binding"/>
    <property type="evidence" value="ECO:0007669"/>
    <property type="project" value="UniProtKB-KW"/>
</dbReference>
<proteinExistence type="evidence at transcript level"/>
<feature type="transmembrane region" description="Helical" evidence="6">
    <location>
        <begin position="82"/>
        <end position="109"/>
    </location>
</feature>
<accession>A0A0U1VDZ2</accession>
<evidence type="ECO:0000256" key="2">
    <source>
        <dbReference type="ARBA" id="ARBA00022723"/>
    </source>
</evidence>
<dbReference type="InterPro" id="IPR058544">
    <property type="entry name" value="ETR1_N"/>
</dbReference>
<dbReference type="GO" id="GO:0005783">
    <property type="term" value="C:endoplasmic reticulum"/>
    <property type="evidence" value="ECO:0007669"/>
    <property type="project" value="TreeGrafter"/>
</dbReference>
<organism evidence="8">
    <name type="scientific">Mangifera indica</name>
    <name type="common">Mango</name>
    <dbReference type="NCBI Taxonomy" id="29780"/>
    <lineage>
        <taxon>Eukaryota</taxon>
        <taxon>Viridiplantae</taxon>
        <taxon>Streptophyta</taxon>
        <taxon>Embryophyta</taxon>
        <taxon>Tracheophyta</taxon>
        <taxon>Spermatophyta</taxon>
        <taxon>Magnoliopsida</taxon>
        <taxon>eudicotyledons</taxon>
        <taxon>Gunneridae</taxon>
        <taxon>Pentapetalae</taxon>
        <taxon>rosids</taxon>
        <taxon>malvids</taxon>
        <taxon>Sapindales</taxon>
        <taxon>Anacardiaceae</taxon>
        <taxon>Mangifera</taxon>
    </lineage>
</organism>
<keyword evidence="5" id="KW-0067">ATP-binding</keyword>
<keyword evidence="1" id="KW-0808">Transferase</keyword>
<evidence type="ECO:0000256" key="1">
    <source>
        <dbReference type="ARBA" id="ARBA00022679"/>
    </source>
</evidence>
<keyword evidence="2" id="KW-0479">Metal-binding</keyword>
<evidence type="ECO:0000256" key="3">
    <source>
        <dbReference type="ARBA" id="ARBA00022741"/>
    </source>
</evidence>
<keyword evidence="3" id="KW-0547">Nucleotide-binding</keyword>
<dbReference type="PANTHER" id="PTHR24423">
    <property type="entry name" value="TWO-COMPONENT SENSOR HISTIDINE KINASE"/>
    <property type="match status" value="1"/>
</dbReference>
<keyword evidence="6" id="KW-1133">Transmembrane helix</keyword>
<dbReference type="PANTHER" id="PTHR24423:SF625">
    <property type="entry name" value="ETHYLENE RESPONSE SENSOR 1"/>
    <property type="match status" value="1"/>
</dbReference>
<protein>
    <submittedName>
        <fullName evidence="8">Ethylene receptor 1s</fullName>
    </submittedName>
</protein>
<evidence type="ECO:0000313" key="8">
    <source>
        <dbReference type="EMBL" id="AJC97684.1"/>
    </source>
</evidence>
<keyword evidence="6" id="KW-0472">Membrane</keyword>
<keyword evidence="6" id="KW-0812">Transmembrane</keyword>
<evidence type="ECO:0000256" key="6">
    <source>
        <dbReference type="SAM" id="Phobius"/>
    </source>
</evidence>
<dbReference type="AlphaFoldDB" id="A0A0U1VDZ2"/>
<dbReference type="GO" id="GO:0046872">
    <property type="term" value="F:metal ion binding"/>
    <property type="evidence" value="ECO:0007669"/>
    <property type="project" value="UniProtKB-KW"/>
</dbReference>
<keyword evidence="4" id="KW-0418">Kinase</keyword>
<sequence length="186" mass="20891">MISCDCIDTQLAQDELLVKYQYISDVLIALAYFSIPLELIYFVKKSAFFPYRWVLMQFGAFIILCGATHFISLWTFSLHSKAVAVVMTVAKSSCALVSCLTALLLVYIIPDLLSVRTRELFLKNRAEELDKGSTVTFLVQLGICTTHQAVPKGRVNHGSADLSGHKQVFRDTDEVALSKTRYQRSL</sequence>
<feature type="transmembrane region" description="Helical" evidence="6">
    <location>
        <begin position="54"/>
        <end position="76"/>
    </location>
</feature>
<evidence type="ECO:0000259" key="7">
    <source>
        <dbReference type="Pfam" id="PF25487"/>
    </source>
</evidence>
<feature type="transmembrane region" description="Helical" evidence="6">
    <location>
        <begin position="20"/>
        <end position="42"/>
    </location>
</feature>
<dbReference type="GO" id="GO:0016301">
    <property type="term" value="F:kinase activity"/>
    <property type="evidence" value="ECO:0007669"/>
    <property type="project" value="UniProtKB-KW"/>
</dbReference>
<evidence type="ECO:0000256" key="5">
    <source>
        <dbReference type="ARBA" id="ARBA00022840"/>
    </source>
</evidence>